<dbReference type="OrthoDB" id="4368505at2759"/>
<keyword evidence="1" id="KW-0732">Signal</keyword>
<dbReference type="Proteomes" id="UP001146351">
    <property type="component" value="Unassembled WGS sequence"/>
</dbReference>
<accession>A0A9W9I2X0</accession>
<comment type="caution">
    <text evidence="2">The sequence shown here is derived from an EMBL/GenBank/DDBJ whole genome shotgun (WGS) entry which is preliminary data.</text>
</comment>
<evidence type="ECO:0000313" key="3">
    <source>
        <dbReference type="Proteomes" id="UP001146351"/>
    </source>
</evidence>
<feature type="signal peptide" evidence="1">
    <location>
        <begin position="1"/>
        <end position="16"/>
    </location>
</feature>
<dbReference type="AlphaFoldDB" id="A0A9W9I2X0"/>
<evidence type="ECO:0008006" key="4">
    <source>
        <dbReference type="Google" id="ProtNLM"/>
    </source>
</evidence>
<organism evidence="2 3">
    <name type="scientific">Penicillium capsulatum</name>
    <dbReference type="NCBI Taxonomy" id="69766"/>
    <lineage>
        <taxon>Eukaryota</taxon>
        <taxon>Fungi</taxon>
        <taxon>Dikarya</taxon>
        <taxon>Ascomycota</taxon>
        <taxon>Pezizomycotina</taxon>
        <taxon>Eurotiomycetes</taxon>
        <taxon>Eurotiomycetidae</taxon>
        <taxon>Eurotiales</taxon>
        <taxon>Aspergillaceae</taxon>
        <taxon>Penicillium</taxon>
    </lineage>
</organism>
<feature type="chain" id="PRO_5040926016" description="Hydrophobin" evidence="1">
    <location>
        <begin position="17"/>
        <end position="94"/>
    </location>
</feature>
<protein>
    <recommendedName>
        <fullName evidence="4">Hydrophobin</fullName>
    </recommendedName>
</protein>
<reference evidence="2" key="2">
    <citation type="journal article" date="2023" name="IMA Fungus">
        <title>Comparative genomic study of the Penicillium genus elucidates a diverse pangenome and 15 lateral gene transfer events.</title>
        <authorList>
            <person name="Petersen C."/>
            <person name="Sorensen T."/>
            <person name="Nielsen M.R."/>
            <person name="Sondergaard T.E."/>
            <person name="Sorensen J.L."/>
            <person name="Fitzpatrick D.A."/>
            <person name="Frisvad J.C."/>
            <person name="Nielsen K.L."/>
        </authorList>
    </citation>
    <scope>NUCLEOTIDE SEQUENCE</scope>
    <source>
        <strain evidence="2">IBT 21917</strain>
    </source>
</reference>
<gene>
    <name evidence="2" type="ORF">N7492_006079</name>
</gene>
<sequence length="94" mass="9574">MKYTVVLTALASTAIAVPTYNGDGKTSDKSCSNEATIVCSGNGNGGLLSLGNIAPGLLGDYCSGGDVYCCSSNDVQNGLINLNLDLQCSLNHLL</sequence>
<proteinExistence type="predicted"/>
<name>A0A9W9I2X0_9EURO</name>
<evidence type="ECO:0000256" key="1">
    <source>
        <dbReference type="SAM" id="SignalP"/>
    </source>
</evidence>
<evidence type="ECO:0000313" key="2">
    <source>
        <dbReference type="EMBL" id="KAJ5165783.1"/>
    </source>
</evidence>
<reference evidence="2" key="1">
    <citation type="submission" date="2022-11" db="EMBL/GenBank/DDBJ databases">
        <authorList>
            <person name="Petersen C."/>
        </authorList>
    </citation>
    <scope>NUCLEOTIDE SEQUENCE</scope>
    <source>
        <strain evidence="2">IBT 21917</strain>
    </source>
</reference>
<keyword evidence="3" id="KW-1185">Reference proteome</keyword>
<dbReference type="EMBL" id="JAPQKO010000004">
    <property type="protein sequence ID" value="KAJ5165783.1"/>
    <property type="molecule type" value="Genomic_DNA"/>
</dbReference>